<evidence type="ECO:0000259" key="15">
    <source>
        <dbReference type="Pfam" id="PF01433"/>
    </source>
</evidence>
<evidence type="ECO:0000256" key="6">
    <source>
        <dbReference type="ARBA" id="ARBA00015611"/>
    </source>
</evidence>
<reference evidence="17 18" key="1">
    <citation type="submission" date="2023-06" db="EMBL/GenBank/DDBJ databases">
        <title>Rock-solubilizing bacteria, Microbacterium invictum, promotes re-establishment of vegetation in rocky wasteland by accelerating rock bio-weathering and reshaping soil bacterial community.</title>
        <authorList>
            <person name="Liu C."/>
        </authorList>
    </citation>
    <scope>NUCLEOTIDE SEQUENCE [LARGE SCALE GENOMIC DNA]</scope>
    <source>
        <strain evidence="17 18">X-18</strain>
    </source>
</reference>
<evidence type="ECO:0000256" key="4">
    <source>
        <dbReference type="ARBA" id="ARBA00010136"/>
    </source>
</evidence>
<keyword evidence="17" id="KW-0031">Aminopeptidase</keyword>
<dbReference type="InterPro" id="IPR027268">
    <property type="entry name" value="Peptidase_M4/M1_CTD_sf"/>
</dbReference>
<organism evidence="17 18">
    <name type="scientific">Microbacterium invictum</name>
    <dbReference type="NCBI Taxonomy" id="515415"/>
    <lineage>
        <taxon>Bacteria</taxon>
        <taxon>Bacillati</taxon>
        <taxon>Actinomycetota</taxon>
        <taxon>Actinomycetes</taxon>
        <taxon>Micrococcales</taxon>
        <taxon>Microbacteriaceae</taxon>
        <taxon>Microbacterium</taxon>
    </lineage>
</organism>
<dbReference type="Pfam" id="PF17900">
    <property type="entry name" value="Peptidase_M1_N"/>
    <property type="match status" value="1"/>
</dbReference>
<feature type="domain" description="Peptidase M1 membrane alanine aminopeptidase" evidence="15">
    <location>
        <begin position="228"/>
        <end position="418"/>
    </location>
</feature>
<feature type="domain" description="Aminopeptidase N-like N-terminal" evidence="16">
    <location>
        <begin position="19"/>
        <end position="189"/>
    </location>
</feature>
<comment type="cofactor">
    <cofactor evidence="2">
        <name>Zn(2+)</name>
        <dbReference type="ChEBI" id="CHEBI:29105"/>
    </cofactor>
</comment>
<evidence type="ECO:0000313" key="18">
    <source>
        <dbReference type="Proteomes" id="UP001324533"/>
    </source>
</evidence>
<keyword evidence="8" id="KW-0645">Protease</keyword>
<dbReference type="GO" id="GO:0004177">
    <property type="term" value="F:aminopeptidase activity"/>
    <property type="evidence" value="ECO:0007669"/>
    <property type="project" value="UniProtKB-KW"/>
</dbReference>
<dbReference type="EC" id="3.4.11.2" evidence="5"/>
<keyword evidence="9" id="KW-0479">Metal-binding</keyword>
<dbReference type="InterPro" id="IPR001930">
    <property type="entry name" value="Peptidase_M1"/>
</dbReference>
<evidence type="ECO:0000256" key="2">
    <source>
        <dbReference type="ARBA" id="ARBA00001947"/>
    </source>
</evidence>
<dbReference type="PRINTS" id="PR00756">
    <property type="entry name" value="ALADIPTASE"/>
</dbReference>
<comment type="similarity">
    <text evidence="4">Belongs to the peptidase M1 family.</text>
</comment>
<keyword evidence="18" id="KW-1185">Reference proteome</keyword>
<dbReference type="RefSeq" id="WP_322411633.1">
    <property type="nucleotide sequence ID" value="NZ_CP139779.1"/>
</dbReference>
<dbReference type="SUPFAM" id="SSF55486">
    <property type="entry name" value="Metalloproteases ('zincins'), catalytic domain"/>
    <property type="match status" value="1"/>
</dbReference>
<evidence type="ECO:0000256" key="8">
    <source>
        <dbReference type="ARBA" id="ARBA00022670"/>
    </source>
</evidence>
<dbReference type="PANTHER" id="PTHR45726:SF3">
    <property type="entry name" value="LEUKOTRIENE A-4 HYDROLASE"/>
    <property type="match status" value="1"/>
</dbReference>
<sequence length="428" mass="47419">MTPVSAYTPDSGDPTFDVESYDLDLTYRVRTNRLDGRAVLNAVAALPTRQVRLDLVGLRAGAVRVDGDPVSFRQDARSLRLTLPVPLEPGERFSIDVAYAGAPRPRRTRWGTLGWEELHDGALVAAQPIGAPTWFPCNDRPDDRATYRITLATDAPYQPLATGVAVDSRRRGRLEQRTFELRVPTATYLVAAHVGRFATTEVAVPGVIAELVHPPELAEPAARAFAMLPRMIAVFEDVFGPYPQERCTMVVTADPLEIPLEAQGMALFGVNHLDPVYERLIAHELAHQWVGNSVGLRDWRDIWLNEGFACYAEWLWSERSGGPTAHSLAALHRERVRAEPADLILSDPGAAAMFDDRVYKRGALTLHALRLAAGDEAFFAFLRRWTTTHRHQLVGTADFRLAVAESFGTAGEELLHRWIDAAALPPLR</sequence>
<evidence type="ECO:0000256" key="3">
    <source>
        <dbReference type="ARBA" id="ARBA00004496"/>
    </source>
</evidence>
<evidence type="ECO:0000256" key="14">
    <source>
        <dbReference type="ARBA" id="ARBA00031533"/>
    </source>
</evidence>
<evidence type="ECO:0000256" key="7">
    <source>
        <dbReference type="ARBA" id="ARBA00022490"/>
    </source>
</evidence>
<comment type="catalytic activity">
    <reaction evidence="1">
        <text>Release of an N-terminal amino acid, Xaa-|-Yaa- from a peptide, amide or arylamide. Xaa is preferably Ala, but may be most amino acids including Pro (slow action). When a terminal hydrophobic residue is followed by a prolyl residue, the two may be released as an intact Xaa-Pro dipeptide.</text>
        <dbReference type="EC" id="3.4.11.2"/>
    </reaction>
</comment>
<gene>
    <name evidence="17" type="ORF">T9R20_06055</name>
</gene>
<dbReference type="InterPro" id="IPR045357">
    <property type="entry name" value="Aminopeptidase_N-like_N"/>
</dbReference>
<keyword evidence="10 17" id="KW-0378">Hydrolase</keyword>
<comment type="subcellular location">
    <subcellularLocation>
        <location evidence="3">Cytoplasm</location>
    </subcellularLocation>
</comment>
<accession>A0ABZ0VD09</accession>
<dbReference type="InterPro" id="IPR042097">
    <property type="entry name" value="Aminopeptidase_N-like_N_sf"/>
</dbReference>
<dbReference type="InterPro" id="IPR034015">
    <property type="entry name" value="M1_LTA4H"/>
</dbReference>
<name>A0ABZ0VD09_9MICO</name>
<evidence type="ECO:0000256" key="10">
    <source>
        <dbReference type="ARBA" id="ARBA00022801"/>
    </source>
</evidence>
<evidence type="ECO:0000256" key="5">
    <source>
        <dbReference type="ARBA" id="ARBA00012564"/>
    </source>
</evidence>
<dbReference type="SUPFAM" id="SSF63737">
    <property type="entry name" value="Leukotriene A4 hydrolase N-terminal domain"/>
    <property type="match status" value="1"/>
</dbReference>
<dbReference type="CDD" id="cd09603">
    <property type="entry name" value="M1_APN_like"/>
    <property type="match status" value="1"/>
</dbReference>
<dbReference type="InterPro" id="IPR014782">
    <property type="entry name" value="Peptidase_M1_dom"/>
</dbReference>
<dbReference type="EMBL" id="CP139779">
    <property type="protein sequence ID" value="WQB71518.1"/>
    <property type="molecule type" value="Genomic_DNA"/>
</dbReference>
<evidence type="ECO:0000259" key="16">
    <source>
        <dbReference type="Pfam" id="PF17900"/>
    </source>
</evidence>
<evidence type="ECO:0000313" key="17">
    <source>
        <dbReference type="EMBL" id="WQB71518.1"/>
    </source>
</evidence>
<evidence type="ECO:0000256" key="13">
    <source>
        <dbReference type="ARBA" id="ARBA00029811"/>
    </source>
</evidence>
<dbReference type="Pfam" id="PF01433">
    <property type="entry name" value="Peptidase_M1"/>
    <property type="match status" value="1"/>
</dbReference>
<keyword evidence="11" id="KW-0862">Zinc</keyword>
<dbReference type="PANTHER" id="PTHR45726">
    <property type="entry name" value="LEUKOTRIENE A-4 HYDROLASE"/>
    <property type="match status" value="1"/>
</dbReference>
<keyword evidence="12" id="KW-0482">Metalloprotease</keyword>
<dbReference type="Proteomes" id="UP001324533">
    <property type="component" value="Chromosome"/>
</dbReference>
<keyword evidence="7" id="KW-0963">Cytoplasm</keyword>
<dbReference type="Gene3D" id="2.60.40.1730">
    <property type="entry name" value="tricorn interacting facor f3 domain"/>
    <property type="match status" value="1"/>
</dbReference>
<proteinExistence type="inferred from homology"/>
<evidence type="ECO:0000256" key="11">
    <source>
        <dbReference type="ARBA" id="ARBA00022833"/>
    </source>
</evidence>
<dbReference type="Gene3D" id="1.10.390.10">
    <property type="entry name" value="Neutral Protease Domain 2"/>
    <property type="match status" value="1"/>
</dbReference>
<evidence type="ECO:0000256" key="9">
    <source>
        <dbReference type="ARBA" id="ARBA00022723"/>
    </source>
</evidence>
<evidence type="ECO:0000256" key="1">
    <source>
        <dbReference type="ARBA" id="ARBA00000098"/>
    </source>
</evidence>
<evidence type="ECO:0000256" key="12">
    <source>
        <dbReference type="ARBA" id="ARBA00023049"/>
    </source>
</evidence>
<protein>
    <recommendedName>
        <fullName evidence="6">Aminopeptidase N</fullName>
        <ecNumber evidence="5">3.4.11.2</ecNumber>
    </recommendedName>
    <alternativeName>
        <fullName evidence="13">Alanine aminopeptidase</fullName>
    </alternativeName>
    <alternativeName>
        <fullName evidence="14">Lysyl aminopeptidase</fullName>
    </alternativeName>
</protein>